<reference evidence="2" key="1">
    <citation type="submission" date="2017-05" db="UniProtKB">
        <authorList>
            <consortium name="EnsemblMetazoa"/>
        </authorList>
    </citation>
    <scope>IDENTIFICATION</scope>
</reference>
<evidence type="ECO:0000313" key="2">
    <source>
        <dbReference type="EnsemblMetazoa" id="Aqu2.1.04572_001"/>
    </source>
</evidence>
<dbReference type="InParanoid" id="A0A1X7SR61"/>
<evidence type="ECO:0000256" key="1">
    <source>
        <dbReference type="SAM" id="MobiDB-lite"/>
    </source>
</evidence>
<dbReference type="EnsemblMetazoa" id="Aqu2.1.04572_001">
    <property type="protein sequence ID" value="Aqu2.1.04572_001"/>
    <property type="gene ID" value="Aqu2.1.04572"/>
</dbReference>
<organism evidence="2">
    <name type="scientific">Amphimedon queenslandica</name>
    <name type="common">Sponge</name>
    <dbReference type="NCBI Taxonomy" id="400682"/>
    <lineage>
        <taxon>Eukaryota</taxon>
        <taxon>Metazoa</taxon>
        <taxon>Porifera</taxon>
        <taxon>Demospongiae</taxon>
        <taxon>Heteroscleromorpha</taxon>
        <taxon>Haplosclerida</taxon>
        <taxon>Niphatidae</taxon>
        <taxon>Amphimedon</taxon>
    </lineage>
</organism>
<dbReference type="AlphaFoldDB" id="A0A1X7SR61"/>
<name>A0A1X7SR61_AMPQE</name>
<accession>A0A1X7SR61</accession>
<protein>
    <submittedName>
        <fullName evidence="2">Uncharacterized protein</fullName>
    </submittedName>
</protein>
<sequence length="199" mass="21682">ESCTSKGVSTTDLLYSGLLYYEQQDEDDCLMTFTVAQDLKALTQYISDEHPTAERGQRVKFQFSESPGYVELNLKSEQTKSNTGWSIEPHLEPVKLWQVEVDGFASTTDPDPDPASCLISLHVERGQKTVPVLYHAVPLVGVSLPVTLYIRRTLKSYDMKLKEGRPVGDNTSTSTGGAKPIPASATTAVQTGAQASPSV</sequence>
<feature type="compositionally biased region" description="Polar residues" evidence="1">
    <location>
        <begin position="184"/>
        <end position="199"/>
    </location>
</feature>
<proteinExistence type="predicted"/>
<feature type="region of interest" description="Disordered" evidence="1">
    <location>
        <begin position="162"/>
        <end position="199"/>
    </location>
</feature>